<dbReference type="PANTHER" id="PTHR33392">
    <property type="entry name" value="POLYISOPRENYL-TEICHOIC ACID--PEPTIDOGLYCAN TEICHOIC ACID TRANSFERASE TAGU"/>
    <property type="match status" value="1"/>
</dbReference>
<dbReference type="RefSeq" id="WP_167703803.1">
    <property type="nucleotide sequence ID" value="NZ_CP118168.1"/>
</dbReference>
<evidence type="ECO:0000256" key="1">
    <source>
        <dbReference type="SAM" id="Phobius"/>
    </source>
</evidence>
<name>A0A968KYA8_9SPIO</name>
<protein>
    <submittedName>
        <fullName evidence="3">LCP family protein</fullName>
    </submittedName>
</protein>
<dbReference type="Gene3D" id="3.30.70.2390">
    <property type="match status" value="1"/>
</dbReference>
<dbReference type="InterPro" id="IPR027381">
    <property type="entry name" value="LytR/CpsA/Psr_C"/>
</dbReference>
<evidence type="ECO:0000313" key="4">
    <source>
        <dbReference type="Proteomes" id="UP000752013"/>
    </source>
</evidence>
<keyword evidence="1" id="KW-0472">Membrane</keyword>
<dbReference type="Proteomes" id="UP000752013">
    <property type="component" value="Unassembled WGS sequence"/>
</dbReference>
<dbReference type="Gene3D" id="3.40.630.190">
    <property type="entry name" value="LCP protein"/>
    <property type="match status" value="1"/>
</dbReference>
<evidence type="ECO:0000313" key="3">
    <source>
        <dbReference type="EMBL" id="NIZ47387.1"/>
    </source>
</evidence>
<accession>A0A968KYA8</accession>
<feature type="domain" description="LytR/CpsA/Psr regulator C-terminal" evidence="2">
    <location>
        <begin position="302"/>
        <end position="395"/>
    </location>
</feature>
<dbReference type="Pfam" id="PF13399">
    <property type="entry name" value="LytR_C"/>
    <property type="match status" value="1"/>
</dbReference>
<keyword evidence="4" id="KW-1185">Reference proteome</keyword>
<feature type="transmembrane region" description="Helical" evidence="1">
    <location>
        <begin position="12"/>
        <end position="32"/>
    </location>
</feature>
<dbReference type="AlphaFoldDB" id="A0A968KYA8"/>
<evidence type="ECO:0000259" key="2">
    <source>
        <dbReference type="Pfam" id="PF13399"/>
    </source>
</evidence>
<comment type="caution">
    <text evidence="3">The sequence shown here is derived from an EMBL/GenBank/DDBJ whole genome shotgun (WGS) entry which is preliminary data.</text>
</comment>
<keyword evidence="1" id="KW-0812">Transmembrane</keyword>
<keyword evidence="1" id="KW-1133">Transmembrane helix</keyword>
<sequence length="405" mass="46335">MQLSHLNIRDRSLFLFYAIILLVFSASIFFYMQTRSNIVAETLNRKKGLTTVFILHENNQPLLTVVYLYNHQTHQGAIFDIPSNFAVVSSDRSRYVPISYYFNAKNPQEYAQKVKNILYLPDNPFYISMNLEEFGLWTDLIGGIEAFIAVGTKLNYQGELIMLTSGASVLDGAKSREYLIATELTESQARKEELRKRFAGSMIQQMSRKSYLLANPLVIESLQNNSTSNMDNSAMREFWETIQLLNQENLIIQKVTGTIRTIDNQKFLFPHYEGRLIREMVTQTLNALSDPQESIINAWPRRIEIQNGTAINGLAQRTARIYEGLGYNVVRTSNADSQNVDYTTVIDFSGNLEAAQRVGEVIRTNRIYSFGMHLGLNDLDLVENIDIRIVLGRDFDGRYTQEIVN</sequence>
<dbReference type="InterPro" id="IPR050922">
    <property type="entry name" value="LytR/CpsA/Psr_CW_biosynth"/>
</dbReference>
<proteinExistence type="predicted"/>
<dbReference type="PANTHER" id="PTHR33392:SF6">
    <property type="entry name" value="POLYISOPRENYL-TEICHOIC ACID--PEPTIDOGLYCAN TEICHOIC ACID TRANSFERASE TAGU"/>
    <property type="match status" value="1"/>
</dbReference>
<organism evidence="3 4">
    <name type="scientific">Entomospira nematocerorum</name>
    <dbReference type="NCBI Taxonomy" id="2719987"/>
    <lineage>
        <taxon>Bacteria</taxon>
        <taxon>Pseudomonadati</taxon>
        <taxon>Spirochaetota</taxon>
        <taxon>Spirochaetia</taxon>
        <taxon>Spirochaetales</taxon>
        <taxon>Spirochaetaceae</taxon>
        <taxon>Entomospira</taxon>
    </lineage>
</organism>
<dbReference type="EMBL" id="JAATLK010000001">
    <property type="protein sequence ID" value="NIZ47387.1"/>
    <property type="molecule type" value="Genomic_DNA"/>
</dbReference>
<gene>
    <name evidence="3" type="ORF">HCT46_05615</name>
</gene>
<reference evidence="3" key="1">
    <citation type="submission" date="2020-03" db="EMBL/GenBank/DDBJ databases">
        <title>Spirochaetal bacteria isolated from arthropods constitute a novel genus Entomospira genus novum within the order Spirochaetales.</title>
        <authorList>
            <person name="Grana-Miraglia L."/>
            <person name="Sikutova S."/>
            <person name="Fingerle V."/>
            <person name="Sing A."/>
            <person name="Castillo-Ramirez S."/>
            <person name="Margos G."/>
            <person name="Rudolf I."/>
        </authorList>
    </citation>
    <scope>NUCLEOTIDE SEQUENCE</scope>
    <source>
        <strain evidence="3">BR208</strain>
    </source>
</reference>